<evidence type="ECO:0000313" key="1">
    <source>
        <dbReference type="EMBL" id="DAD96161.1"/>
    </source>
</evidence>
<protein>
    <submittedName>
        <fullName evidence="1">Uncharacterized protein</fullName>
    </submittedName>
</protein>
<proteinExistence type="predicted"/>
<reference evidence="1" key="1">
    <citation type="journal article" date="2021" name="Proc. Natl. Acad. Sci. U.S.A.">
        <title>A Catalog of Tens of Thousands of Viruses from Human Metagenomes Reveals Hidden Associations with Chronic Diseases.</title>
        <authorList>
            <person name="Tisza M.J."/>
            <person name="Buck C.B."/>
        </authorList>
    </citation>
    <scope>NUCLEOTIDE SEQUENCE</scope>
    <source>
        <strain evidence="1">CthcR2</strain>
    </source>
</reference>
<accession>A0A8S5NN76</accession>
<organism evidence="1">
    <name type="scientific">Microviridae sp. cthcR2</name>
    <dbReference type="NCBI Taxonomy" id="2826741"/>
    <lineage>
        <taxon>Viruses</taxon>
        <taxon>Monodnaviria</taxon>
        <taxon>Sangervirae</taxon>
        <taxon>Phixviricota</taxon>
        <taxon>Malgrandaviricetes</taxon>
        <taxon>Petitvirales</taxon>
        <taxon>Microviridae</taxon>
    </lineage>
</organism>
<name>A0A8S5NN76_9VIRU</name>
<dbReference type="EMBL" id="BK015211">
    <property type="protein sequence ID" value="DAD96161.1"/>
    <property type="molecule type" value="Genomic_DNA"/>
</dbReference>
<sequence length="55" mass="6250">MLIGAFCTIYLPLRFRKIKSKSILHLRGAQIISNSVACVRDSRRVSERSGDLFEP</sequence>